<dbReference type="AlphaFoldDB" id="A0A2J5HXR1"/>
<evidence type="ECO:0000256" key="1">
    <source>
        <dbReference type="SAM" id="Phobius"/>
    </source>
</evidence>
<keyword evidence="1" id="KW-0472">Membrane</keyword>
<accession>A0A2J5HXR1</accession>
<evidence type="ECO:0000313" key="2">
    <source>
        <dbReference type="EMBL" id="PLN82255.1"/>
    </source>
</evidence>
<name>A0A2J5HXR1_9EURO</name>
<organism evidence="2 3">
    <name type="scientific">Aspergillus taichungensis</name>
    <dbReference type="NCBI Taxonomy" id="482145"/>
    <lineage>
        <taxon>Eukaryota</taxon>
        <taxon>Fungi</taxon>
        <taxon>Dikarya</taxon>
        <taxon>Ascomycota</taxon>
        <taxon>Pezizomycotina</taxon>
        <taxon>Eurotiomycetes</taxon>
        <taxon>Eurotiomycetidae</taxon>
        <taxon>Eurotiales</taxon>
        <taxon>Aspergillaceae</taxon>
        <taxon>Aspergillus</taxon>
        <taxon>Aspergillus subgen. Circumdati</taxon>
    </lineage>
</organism>
<dbReference type="Proteomes" id="UP000235023">
    <property type="component" value="Unassembled WGS sequence"/>
</dbReference>
<proteinExistence type="predicted"/>
<keyword evidence="1" id="KW-1133">Transmembrane helix</keyword>
<dbReference type="EMBL" id="KZ559528">
    <property type="protein sequence ID" value="PLN82255.1"/>
    <property type="molecule type" value="Genomic_DNA"/>
</dbReference>
<evidence type="ECO:0000313" key="3">
    <source>
        <dbReference type="Proteomes" id="UP000235023"/>
    </source>
</evidence>
<sequence>MLPNQAKINAIEGDLWKAPNRKAPTASHETSISICTPRSRFRVQAVGGTGLLVLFSPSLGIGLDEAWPFFSEGKKNYTFAARPTSRISSAREMWAEKAYTWVALGYPLWCWGYSIYSFVYRGQSSPYRMGTR</sequence>
<protein>
    <submittedName>
        <fullName evidence="2">Uncharacterized protein</fullName>
    </submittedName>
</protein>
<feature type="transmembrane region" description="Helical" evidence="1">
    <location>
        <begin position="98"/>
        <end position="119"/>
    </location>
</feature>
<gene>
    <name evidence="2" type="ORF">BDW42DRAFT_81407</name>
</gene>
<keyword evidence="3" id="KW-1185">Reference proteome</keyword>
<feature type="transmembrane region" description="Helical" evidence="1">
    <location>
        <begin position="43"/>
        <end position="63"/>
    </location>
</feature>
<keyword evidence="1" id="KW-0812">Transmembrane</keyword>
<reference evidence="3" key="1">
    <citation type="submission" date="2017-12" db="EMBL/GenBank/DDBJ databases">
        <authorList>
            <consortium name="DOE Joint Genome Institute"/>
            <person name="Mondo S.J."/>
            <person name="Kjaerbolling I."/>
            <person name="Vesth T.C."/>
            <person name="Frisvad J.C."/>
            <person name="Nybo J.L."/>
            <person name="Theobald S."/>
            <person name="Kuo A."/>
            <person name="Bowyer P."/>
            <person name="Matsuda Y."/>
            <person name="Lyhne E.K."/>
            <person name="Kogle M.E."/>
            <person name="Clum A."/>
            <person name="Lipzen A."/>
            <person name="Salamov A."/>
            <person name="Ngan C.Y."/>
            <person name="Daum C."/>
            <person name="Chiniquy J."/>
            <person name="Barry K."/>
            <person name="LaButti K."/>
            <person name="Haridas S."/>
            <person name="Simmons B.A."/>
            <person name="Magnuson J.K."/>
            <person name="Mortensen U.H."/>
            <person name="Larsen T.O."/>
            <person name="Grigoriev I.V."/>
            <person name="Baker S.E."/>
            <person name="Andersen M.R."/>
            <person name="Nordberg H.P."/>
            <person name="Cantor M.N."/>
            <person name="Hua S.X."/>
        </authorList>
    </citation>
    <scope>NUCLEOTIDE SEQUENCE [LARGE SCALE GENOMIC DNA]</scope>
    <source>
        <strain evidence="3">IBT 19404</strain>
    </source>
</reference>